<sequence length="115" mass="13056">MLPCEKKIGSTESWVSFISSEFSRAESRFDGVSTKERRSVLSRRQRKQEMPCHSSPSCLKLAFQHGQSYPLQPGDNEPPPPKCHKIGHRFSPRVLLKNIYGVHLLGTITFFSPNV</sequence>
<dbReference type="EMBL" id="CM037617">
    <property type="protein sequence ID" value="KAH8005483.1"/>
    <property type="molecule type" value="Genomic_DNA"/>
</dbReference>
<organism evidence="1 2">
    <name type="scientific">Sphaerodactylus townsendi</name>
    <dbReference type="NCBI Taxonomy" id="933632"/>
    <lineage>
        <taxon>Eukaryota</taxon>
        <taxon>Metazoa</taxon>
        <taxon>Chordata</taxon>
        <taxon>Craniata</taxon>
        <taxon>Vertebrata</taxon>
        <taxon>Euteleostomi</taxon>
        <taxon>Lepidosauria</taxon>
        <taxon>Squamata</taxon>
        <taxon>Bifurcata</taxon>
        <taxon>Gekkota</taxon>
        <taxon>Sphaerodactylidae</taxon>
        <taxon>Sphaerodactylus</taxon>
    </lineage>
</organism>
<evidence type="ECO:0000313" key="1">
    <source>
        <dbReference type="EMBL" id="KAH8005483.1"/>
    </source>
</evidence>
<accession>A0ACB8FIV9</accession>
<dbReference type="Proteomes" id="UP000827872">
    <property type="component" value="Linkage Group LG04"/>
</dbReference>
<name>A0ACB8FIV9_9SAUR</name>
<protein>
    <submittedName>
        <fullName evidence="1">Uncharacterized protein</fullName>
    </submittedName>
</protein>
<evidence type="ECO:0000313" key="2">
    <source>
        <dbReference type="Proteomes" id="UP000827872"/>
    </source>
</evidence>
<gene>
    <name evidence="1" type="ORF">K3G42_028928</name>
</gene>
<keyword evidence="2" id="KW-1185">Reference proteome</keyword>
<proteinExistence type="predicted"/>
<comment type="caution">
    <text evidence="1">The sequence shown here is derived from an EMBL/GenBank/DDBJ whole genome shotgun (WGS) entry which is preliminary data.</text>
</comment>
<reference evidence="1" key="1">
    <citation type="submission" date="2021-08" db="EMBL/GenBank/DDBJ databases">
        <title>The first chromosome-level gecko genome reveals the dynamic sex chromosomes of Neotropical dwarf geckos (Sphaerodactylidae: Sphaerodactylus).</title>
        <authorList>
            <person name="Pinto B.J."/>
            <person name="Keating S.E."/>
            <person name="Gamble T."/>
        </authorList>
    </citation>
    <scope>NUCLEOTIDE SEQUENCE</scope>
    <source>
        <strain evidence="1">TG3544</strain>
    </source>
</reference>